<evidence type="ECO:0000256" key="2">
    <source>
        <dbReference type="ARBA" id="ARBA00023239"/>
    </source>
</evidence>
<dbReference type="SUPFAM" id="SSF52096">
    <property type="entry name" value="ClpP/crotonase"/>
    <property type="match status" value="1"/>
</dbReference>
<comment type="similarity">
    <text evidence="1 3">Belongs to the enoyl-CoA hydratase/isomerase family.</text>
</comment>
<dbReference type="PANTHER" id="PTHR11941:SF54">
    <property type="entry name" value="ENOYL-COA HYDRATASE, MITOCHONDRIAL"/>
    <property type="match status" value="1"/>
</dbReference>
<dbReference type="InterPro" id="IPR029045">
    <property type="entry name" value="ClpP/crotonase-like_dom_sf"/>
</dbReference>
<dbReference type="InterPro" id="IPR001753">
    <property type="entry name" value="Enoyl-CoA_hydra/iso"/>
</dbReference>
<dbReference type="GO" id="GO:0006635">
    <property type="term" value="P:fatty acid beta-oxidation"/>
    <property type="evidence" value="ECO:0007669"/>
    <property type="project" value="TreeGrafter"/>
</dbReference>
<dbReference type="AlphaFoldDB" id="A0A2A2FI37"/>
<dbReference type="PROSITE" id="PS00166">
    <property type="entry name" value="ENOYL_COA_HYDRATASE"/>
    <property type="match status" value="1"/>
</dbReference>
<protein>
    <submittedName>
        <fullName evidence="4">Enoyl-CoA hydratase</fullName>
    </submittedName>
</protein>
<dbReference type="FunFam" id="1.10.12.10:FF:000001">
    <property type="entry name" value="Probable enoyl-CoA hydratase, mitochondrial"/>
    <property type="match status" value="1"/>
</dbReference>
<dbReference type="Gene3D" id="1.10.12.10">
    <property type="entry name" value="Lyase 2-enoyl-coa Hydratase, Chain A, domain 2"/>
    <property type="match status" value="1"/>
</dbReference>
<accession>A0A2A2FI37</accession>
<dbReference type="FunFam" id="3.90.226.10:FF:000009">
    <property type="entry name" value="Carnitinyl-CoA dehydratase"/>
    <property type="match status" value="1"/>
</dbReference>
<dbReference type="InterPro" id="IPR018376">
    <property type="entry name" value="Enoyl-CoA_hyd/isom_CS"/>
</dbReference>
<dbReference type="Proteomes" id="UP000218083">
    <property type="component" value="Unassembled WGS sequence"/>
</dbReference>
<evidence type="ECO:0000256" key="1">
    <source>
        <dbReference type="ARBA" id="ARBA00005254"/>
    </source>
</evidence>
<name>A0A2A2FI37_9EURY</name>
<dbReference type="RefSeq" id="WP_095636694.1">
    <property type="nucleotide sequence ID" value="NZ_NSKC01000003.1"/>
</dbReference>
<dbReference type="EMBL" id="NSKC01000003">
    <property type="protein sequence ID" value="PAU84347.1"/>
    <property type="molecule type" value="Genomic_DNA"/>
</dbReference>
<dbReference type="PANTHER" id="PTHR11941">
    <property type="entry name" value="ENOYL-COA HYDRATASE-RELATED"/>
    <property type="match status" value="1"/>
</dbReference>
<dbReference type="CDD" id="cd06558">
    <property type="entry name" value="crotonase-like"/>
    <property type="match status" value="1"/>
</dbReference>
<sequence>MAWDTITLDVDAETDVATLTVDRPDQLNALTVDTLEAIEAALAEAEAAGARALVLAGAGDEAFVAGADISYMVELSTPEAQAYAELGHRVADAIESFPAPTVAAIDGYAFGGGSELALACDLRVAAESAVIGQTEIDLGIIPGWGGTQRLSRLVGDETAKRLVFLGERVDAAEAADLGLVGEVVPDEAFDDRIDELAAALAAKPAFATRAAKEALNAVHDGSQRGGLALERRAWAGLFGTHDQREGMRAFLEKREPEFE</sequence>
<comment type="caution">
    <text evidence="4">The sequence shown here is derived from an EMBL/GenBank/DDBJ whole genome shotgun (WGS) entry which is preliminary data.</text>
</comment>
<dbReference type="GO" id="GO:0016836">
    <property type="term" value="F:hydro-lyase activity"/>
    <property type="evidence" value="ECO:0007669"/>
    <property type="project" value="UniProtKB-ARBA"/>
</dbReference>
<evidence type="ECO:0000313" key="5">
    <source>
        <dbReference type="Proteomes" id="UP000218083"/>
    </source>
</evidence>
<gene>
    <name evidence="4" type="ORF">CK500_07925</name>
</gene>
<dbReference type="OrthoDB" id="27846at2157"/>
<dbReference type="Gene3D" id="3.90.226.10">
    <property type="entry name" value="2-enoyl-CoA Hydratase, Chain A, domain 1"/>
    <property type="match status" value="1"/>
</dbReference>
<evidence type="ECO:0000256" key="3">
    <source>
        <dbReference type="RuleBase" id="RU003707"/>
    </source>
</evidence>
<dbReference type="Pfam" id="PF00378">
    <property type="entry name" value="ECH_1"/>
    <property type="match status" value="1"/>
</dbReference>
<evidence type="ECO:0000313" key="4">
    <source>
        <dbReference type="EMBL" id="PAU84347.1"/>
    </source>
</evidence>
<keyword evidence="5" id="KW-1185">Reference proteome</keyword>
<reference evidence="4 5" key="1">
    <citation type="submission" date="2017-08" db="EMBL/GenBank/DDBJ databases">
        <title>The strain WRN001 was isolated from Binhai saline alkaline soil, Tianjin, China.</title>
        <authorList>
            <person name="Liu D."/>
            <person name="Zhang G."/>
        </authorList>
    </citation>
    <scope>NUCLEOTIDE SEQUENCE [LARGE SCALE GENOMIC DNA]</scope>
    <source>
        <strain evidence="4 5">WN019</strain>
    </source>
</reference>
<organism evidence="4 5">
    <name type="scientific">Halorubrum salipaludis</name>
    <dbReference type="NCBI Taxonomy" id="2032630"/>
    <lineage>
        <taxon>Archaea</taxon>
        <taxon>Methanobacteriati</taxon>
        <taxon>Methanobacteriota</taxon>
        <taxon>Stenosarchaea group</taxon>
        <taxon>Halobacteria</taxon>
        <taxon>Halobacteriales</taxon>
        <taxon>Haloferacaceae</taxon>
        <taxon>Halorubrum</taxon>
    </lineage>
</organism>
<proteinExistence type="inferred from homology"/>
<dbReference type="InterPro" id="IPR014748">
    <property type="entry name" value="Enoyl-CoA_hydra_C"/>
</dbReference>
<keyword evidence="2" id="KW-0456">Lyase</keyword>